<reference evidence="2 3" key="1">
    <citation type="submission" date="2020-07" db="EMBL/GenBank/DDBJ databases">
        <title>Sequencing the genomes of 1000 actinobacteria strains.</title>
        <authorList>
            <person name="Klenk H.-P."/>
        </authorList>
    </citation>
    <scope>NUCLEOTIDE SEQUENCE [LARGE SCALE GENOMIC DNA]</scope>
    <source>
        <strain evidence="2 3">DSM 17380</strain>
    </source>
</reference>
<dbReference type="RefSeq" id="WP_185986647.1">
    <property type="nucleotide sequence ID" value="NZ_BAAALZ010000002.1"/>
</dbReference>
<evidence type="ECO:0000313" key="3">
    <source>
        <dbReference type="Proteomes" id="UP000586095"/>
    </source>
</evidence>
<proteinExistence type="predicted"/>
<evidence type="ECO:0000256" key="1">
    <source>
        <dbReference type="SAM" id="Phobius"/>
    </source>
</evidence>
<evidence type="ECO:0000313" key="2">
    <source>
        <dbReference type="EMBL" id="NYD26440.1"/>
    </source>
</evidence>
<sequence>MNDVSRILNRVVLLLVGCLIAAAGAALALWAQWPNALPPWLTEAGARAVERAHQLTIWGARALGLDERLSVAASVLIASLVVLLAVVWFVATRRTQRPSVALTAGGPAGRTEIDPGLATLALAGPLRDRRDVTSARVSLHRVRRVTTIRLAVTVRRGARLDEVISAAEAAVADWDVLAGVRMPVLLHLEGPGLTGRLRAEMRAT</sequence>
<keyword evidence="1" id="KW-1133">Transmembrane helix</keyword>
<feature type="transmembrane region" description="Helical" evidence="1">
    <location>
        <begin position="71"/>
        <end position="91"/>
    </location>
</feature>
<dbReference type="Proteomes" id="UP000586095">
    <property type="component" value="Unassembled WGS sequence"/>
</dbReference>
<protein>
    <submittedName>
        <fullName evidence="2">Uncharacterized protein</fullName>
    </submittedName>
</protein>
<feature type="transmembrane region" description="Helical" evidence="1">
    <location>
        <begin position="12"/>
        <end position="33"/>
    </location>
</feature>
<comment type="caution">
    <text evidence="2">The sequence shown here is derived from an EMBL/GenBank/DDBJ whole genome shotgun (WGS) entry which is preliminary data.</text>
</comment>
<organism evidence="2 3">
    <name type="scientific">Leucobacter aridicollis</name>
    <dbReference type="NCBI Taxonomy" id="283878"/>
    <lineage>
        <taxon>Bacteria</taxon>
        <taxon>Bacillati</taxon>
        <taxon>Actinomycetota</taxon>
        <taxon>Actinomycetes</taxon>
        <taxon>Micrococcales</taxon>
        <taxon>Microbacteriaceae</taxon>
        <taxon>Leucobacter</taxon>
    </lineage>
</organism>
<dbReference type="AlphaFoldDB" id="A0A852RC31"/>
<name>A0A852RC31_9MICO</name>
<keyword evidence="3" id="KW-1185">Reference proteome</keyword>
<dbReference type="EMBL" id="JACCBD010000001">
    <property type="protein sequence ID" value="NYD26440.1"/>
    <property type="molecule type" value="Genomic_DNA"/>
</dbReference>
<gene>
    <name evidence="2" type="ORF">BJ960_001243</name>
</gene>
<accession>A0A852RC31</accession>
<keyword evidence="1" id="KW-0812">Transmembrane</keyword>
<keyword evidence="1" id="KW-0472">Membrane</keyword>